<keyword evidence="1" id="KW-1133">Transmembrane helix</keyword>
<reference evidence="2 3" key="1">
    <citation type="journal article" date="2021" name="MBio">
        <title>Poor Competitiveness of Bradyrhizobium in Pigeon Pea Root Colonization in Indian Soils.</title>
        <authorList>
            <person name="Chalasani D."/>
            <person name="Basu A."/>
            <person name="Pullabhotla S.V.S.R.N."/>
            <person name="Jorrin B."/>
            <person name="Neal A.L."/>
            <person name="Poole P.S."/>
            <person name="Podile A.R."/>
            <person name="Tkacz A."/>
        </authorList>
    </citation>
    <scope>NUCLEOTIDE SEQUENCE [LARGE SCALE GENOMIC DNA]</scope>
    <source>
        <strain evidence="2 3">HU12</strain>
    </source>
</reference>
<keyword evidence="1" id="KW-0812">Transmembrane</keyword>
<evidence type="ECO:0000313" key="3">
    <source>
        <dbReference type="Proteomes" id="UP000777440"/>
    </source>
</evidence>
<evidence type="ECO:0000256" key="1">
    <source>
        <dbReference type="SAM" id="Phobius"/>
    </source>
</evidence>
<proteinExistence type="predicted"/>
<name>A0ABS7HZI6_9MICO</name>
<sequence>MPTIDPGTILPNLILGVLAVAVGIPIVIYRRGLFRATVRNLEAVNRRSSKGVSRPSSPFWVGTAGVAFVVLGMIMVAGAVLGAVQLAA</sequence>
<dbReference type="Proteomes" id="UP000777440">
    <property type="component" value="Unassembled WGS sequence"/>
</dbReference>
<keyword evidence="1" id="KW-0472">Membrane</keyword>
<comment type="caution">
    <text evidence="2">The sequence shown here is derived from an EMBL/GenBank/DDBJ whole genome shotgun (WGS) entry which is preliminary data.</text>
</comment>
<organism evidence="2 3">
    <name type="scientific">Microbacterium ureisolvens</name>
    <dbReference type="NCBI Taxonomy" id="2781186"/>
    <lineage>
        <taxon>Bacteria</taxon>
        <taxon>Bacillati</taxon>
        <taxon>Actinomycetota</taxon>
        <taxon>Actinomycetes</taxon>
        <taxon>Micrococcales</taxon>
        <taxon>Microbacteriaceae</taxon>
        <taxon>Microbacterium</taxon>
    </lineage>
</organism>
<accession>A0ABS7HZI6</accession>
<evidence type="ECO:0000313" key="2">
    <source>
        <dbReference type="EMBL" id="MBW9110026.1"/>
    </source>
</evidence>
<feature type="transmembrane region" description="Helical" evidence="1">
    <location>
        <begin position="12"/>
        <end position="29"/>
    </location>
</feature>
<gene>
    <name evidence="2" type="ORF">JNB61_09615</name>
</gene>
<feature type="transmembrane region" description="Helical" evidence="1">
    <location>
        <begin position="59"/>
        <end position="84"/>
    </location>
</feature>
<keyword evidence="3" id="KW-1185">Reference proteome</keyword>
<dbReference type="EMBL" id="JAEUAX010000004">
    <property type="protein sequence ID" value="MBW9110026.1"/>
    <property type="molecule type" value="Genomic_DNA"/>
</dbReference>
<dbReference type="RefSeq" id="WP_220339453.1">
    <property type="nucleotide sequence ID" value="NZ_JAEUAX010000004.1"/>
</dbReference>
<protein>
    <submittedName>
        <fullName evidence="2">Uncharacterized protein</fullName>
    </submittedName>
</protein>